<sequence>MKTLRHLFARTNRPSGSRFDRYYAEVARSGAGYPTADEARRDLQRYDRSSQAYGWFR</sequence>
<protein>
    <submittedName>
        <fullName evidence="1">Uncharacterized protein</fullName>
    </submittedName>
</protein>
<dbReference type="AlphaFoldDB" id="A0A6J4U7N8"/>
<reference evidence="1" key="1">
    <citation type="submission" date="2020-02" db="EMBL/GenBank/DDBJ databases">
        <authorList>
            <person name="Meier V. D."/>
        </authorList>
    </citation>
    <scope>NUCLEOTIDE SEQUENCE</scope>
    <source>
        <strain evidence="1">AVDCRST_MAG49</strain>
    </source>
</reference>
<evidence type="ECO:0000313" key="1">
    <source>
        <dbReference type="EMBL" id="CAA9541173.1"/>
    </source>
</evidence>
<organism evidence="1">
    <name type="scientific">uncultured Thermomicrobiales bacterium</name>
    <dbReference type="NCBI Taxonomy" id="1645740"/>
    <lineage>
        <taxon>Bacteria</taxon>
        <taxon>Pseudomonadati</taxon>
        <taxon>Thermomicrobiota</taxon>
        <taxon>Thermomicrobia</taxon>
        <taxon>Thermomicrobiales</taxon>
        <taxon>environmental samples</taxon>
    </lineage>
</organism>
<gene>
    <name evidence="1" type="ORF">AVDCRST_MAG49-863</name>
</gene>
<dbReference type="EMBL" id="CADCWG010000055">
    <property type="protein sequence ID" value="CAA9541173.1"/>
    <property type="molecule type" value="Genomic_DNA"/>
</dbReference>
<name>A0A6J4U7N8_9BACT</name>
<proteinExistence type="predicted"/>
<accession>A0A6J4U7N8</accession>